<dbReference type="GO" id="GO:0016020">
    <property type="term" value="C:membrane"/>
    <property type="evidence" value="ECO:0007669"/>
    <property type="project" value="UniProtKB-SubCell"/>
</dbReference>
<dbReference type="OrthoDB" id="10255969at2759"/>
<dbReference type="Pfam" id="PF12698">
    <property type="entry name" value="ABC2_membrane_3"/>
    <property type="match status" value="1"/>
</dbReference>
<dbReference type="Pfam" id="PF00005">
    <property type="entry name" value="ABC_tran"/>
    <property type="match status" value="1"/>
</dbReference>
<evidence type="ECO:0000313" key="8">
    <source>
        <dbReference type="Proteomes" id="UP000198287"/>
    </source>
</evidence>
<dbReference type="Gene3D" id="3.40.50.300">
    <property type="entry name" value="P-loop containing nucleotide triphosphate hydrolases"/>
    <property type="match status" value="2"/>
</dbReference>
<feature type="transmembrane region" description="Helical" evidence="5">
    <location>
        <begin position="296"/>
        <end position="316"/>
    </location>
</feature>
<comment type="caution">
    <text evidence="7">The sequence shown here is derived from an EMBL/GenBank/DDBJ whole genome shotgun (WGS) entry which is preliminary data.</text>
</comment>
<dbReference type="EMBL" id="LNIX01000034">
    <property type="protein sequence ID" value="OXA40292.1"/>
    <property type="molecule type" value="Genomic_DNA"/>
</dbReference>
<comment type="subcellular location">
    <subcellularLocation>
        <location evidence="1">Membrane</location>
        <topology evidence="1">Multi-pass membrane protein</topology>
    </subcellularLocation>
</comment>
<evidence type="ECO:0000256" key="5">
    <source>
        <dbReference type="SAM" id="Phobius"/>
    </source>
</evidence>
<keyword evidence="8" id="KW-1185">Reference proteome</keyword>
<feature type="transmembrane region" description="Helical" evidence="5">
    <location>
        <begin position="518"/>
        <end position="542"/>
    </location>
</feature>
<gene>
    <name evidence="7" type="ORF">Fcan01_25064</name>
</gene>
<feature type="transmembrane region" description="Helical" evidence="5">
    <location>
        <begin position="474"/>
        <end position="497"/>
    </location>
</feature>
<dbReference type="InterPro" id="IPR027417">
    <property type="entry name" value="P-loop_NTPase"/>
</dbReference>
<dbReference type="GO" id="GO:0140359">
    <property type="term" value="F:ABC-type transporter activity"/>
    <property type="evidence" value="ECO:0007669"/>
    <property type="project" value="InterPro"/>
</dbReference>
<accession>A0A226D404</accession>
<dbReference type="AlphaFoldDB" id="A0A226D404"/>
<proteinExistence type="predicted"/>
<dbReference type="Proteomes" id="UP000198287">
    <property type="component" value="Unassembled WGS sequence"/>
</dbReference>
<name>A0A226D404_FOLCA</name>
<evidence type="ECO:0000313" key="7">
    <source>
        <dbReference type="EMBL" id="OXA40292.1"/>
    </source>
</evidence>
<dbReference type="PROSITE" id="PS50893">
    <property type="entry name" value="ABC_TRANSPORTER_2"/>
    <property type="match status" value="1"/>
</dbReference>
<evidence type="ECO:0000256" key="4">
    <source>
        <dbReference type="ARBA" id="ARBA00023136"/>
    </source>
</evidence>
<sequence length="671" mass="76547">MSNLTDCAAINLVSGSKSYSDKVILDRVDITVEKGTIYALLGPSGCGKTTLLSCIVGVQQLNEGKIELFGRNVSTFKNGMPGGLVGCMPQETCLYESFTILETFIYYGRLYCMPLDKIICNLANLKTIMDLPSLKSYVNNIRIWDYLGRLVKSKGTTVFLTTHYVQETRQCAKIGYLRDGHMLVQDSPNALLEKYGPNCELNATTLDDVILHFCKTYKHKITTRLILKSAKMENELDRKVQLLNVEVLEAKISNTNPSQPISQSKMPSHCEHWKNNYSQLKALTIRNLIVYKRHPILPLISLISLLVNTYLILYTVGNDPVGLKLGTITERTYDNMANEALVTKDYTYRFLNILEKSHINLVPMETEVAGLQAIQLGQITGYVKFPENFTENMLKRLVWNIHADEEIMNGSDVLIRLDNSEYLNSYFVTKSLYESIQKFLQEIASEYGIDERKVTLPLSFNTVYGNLSDTWNTFFVPMMLLMMWMFLSTTMGFLHVFDTNDGTLTRTMATGVDFHKVLLSYYFADIPLTIIQAGLFISFVWWDRGDEIQGSWALIGLLLCLIRMSTTAFYHMLASLKISVKDTIMVSITALQIYLYASDTFWPIETVVWWYRYFCFCLPLTFPIRVLRCIMIRGWGITHLTVFLSGVCAPILGIIVLTISTFQLERRNKKK</sequence>
<organism evidence="7 8">
    <name type="scientific">Folsomia candida</name>
    <name type="common">Springtail</name>
    <dbReference type="NCBI Taxonomy" id="158441"/>
    <lineage>
        <taxon>Eukaryota</taxon>
        <taxon>Metazoa</taxon>
        <taxon>Ecdysozoa</taxon>
        <taxon>Arthropoda</taxon>
        <taxon>Hexapoda</taxon>
        <taxon>Collembola</taxon>
        <taxon>Entomobryomorpha</taxon>
        <taxon>Isotomoidea</taxon>
        <taxon>Isotomidae</taxon>
        <taxon>Proisotominae</taxon>
        <taxon>Folsomia</taxon>
    </lineage>
</organism>
<evidence type="ECO:0000259" key="6">
    <source>
        <dbReference type="PROSITE" id="PS50893"/>
    </source>
</evidence>
<feature type="transmembrane region" description="Helical" evidence="5">
    <location>
        <begin position="578"/>
        <end position="597"/>
    </location>
</feature>
<dbReference type="InterPro" id="IPR003439">
    <property type="entry name" value="ABC_transporter-like_ATP-bd"/>
</dbReference>
<feature type="transmembrane region" description="Helical" evidence="5">
    <location>
        <begin position="640"/>
        <end position="662"/>
    </location>
</feature>
<dbReference type="GO" id="GO:0016887">
    <property type="term" value="F:ATP hydrolysis activity"/>
    <property type="evidence" value="ECO:0007669"/>
    <property type="project" value="InterPro"/>
</dbReference>
<evidence type="ECO:0000256" key="3">
    <source>
        <dbReference type="ARBA" id="ARBA00022989"/>
    </source>
</evidence>
<feature type="domain" description="ABC transporter" evidence="6">
    <location>
        <begin position="10"/>
        <end position="204"/>
    </location>
</feature>
<feature type="transmembrane region" description="Helical" evidence="5">
    <location>
        <begin position="609"/>
        <end position="628"/>
    </location>
</feature>
<keyword evidence="4 5" id="KW-0472">Membrane</keyword>
<keyword evidence="2 5" id="KW-0812">Transmembrane</keyword>
<evidence type="ECO:0000256" key="1">
    <source>
        <dbReference type="ARBA" id="ARBA00004141"/>
    </source>
</evidence>
<dbReference type="InterPro" id="IPR013525">
    <property type="entry name" value="ABC2_TM"/>
</dbReference>
<dbReference type="GO" id="GO:0005524">
    <property type="term" value="F:ATP binding"/>
    <property type="evidence" value="ECO:0007669"/>
    <property type="project" value="InterPro"/>
</dbReference>
<reference evidence="7 8" key="1">
    <citation type="submission" date="2015-12" db="EMBL/GenBank/DDBJ databases">
        <title>The genome of Folsomia candida.</title>
        <authorList>
            <person name="Faddeeva A."/>
            <person name="Derks M.F."/>
            <person name="Anvar Y."/>
            <person name="Smit S."/>
            <person name="Van Straalen N."/>
            <person name="Roelofs D."/>
        </authorList>
    </citation>
    <scope>NUCLEOTIDE SEQUENCE [LARGE SCALE GENOMIC DNA]</scope>
    <source>
        <strain evidence="7 8">VU population</strain>
        <tissue evidence="7">Whole body</tissue>
    </source>
</reference>
<dbReference type="SUPFAM" id="SSF52540">
    <property type="entry name" value="P-loop containing nucleoside triphosphate hydrolases"/>
    <property type="match status" value="1"/>
</dbReference>
<protein>
    <submittedName>
        <fullName evidence="7">ABC transporter G family member 23</fullName>
    </submittedName>
</protein>
<keyword evidence="3 5" id="KW-1133">Transmembrane helix</keyword>
<feature type="transmembrane region" description="Helical" evidence="5">
    <location>
        <begin position="548"/>
        <end position="566"/>
    </location>
</feature>
<evidence type="ECO:0000256" key="2">
    <source>
        <dbReference type="ARBA" id="ARBA00022692"/>
    </source>
</evidence>
<dbReference type="PANTHER" id="PTHR43038">
    <property type="entry name" value="ATP-BINDING CASSETTE, SUB-FAMILY H, MEMBER 1"/>
    <property type="match status" value="1"/>
</dbReference>
<dbReference type="PANTHER" id="PTHR43038:SF3">
    <property type="entry name" value="ABC TRANSPORTER G FAMILY MEMBER 20 ISOFORM X1"/>
    <property type="match status" value="1"/>
</dbReference>